<evidence type="ECO:0000313" key="1">
    <source>
        <dbReference type="EMBL" id="GAI76122.1"/>
    </source>
</evidence>
<protein>
    <submittedName>
        <fullName evidence="1">Uncharacterized protein</fullName>
    </submittedName>
</protein>
<feature type="non-terminal residue" evidence="1">
    <location>
        <position position="1"/>
    </location>
</feature>
<name>X1R5V1_9ZZZZ</name>
<proteinExistence type="predicted"/>
<reference evidence="1" key="1">
    <citation type="journal article" date="2014" name="Front. Microbiol.">
        <title>High frequency of phylogenetically diverse reductive dehalogenase-homologous genes in deep subseafloor sedimentary metagenomes.</title>
        <authorList>
            <person name="Kawai M."/>
            <person name="Futagami T."/>
            <person name="Toyoda A."/>
            <person name="Takaki Y."/>
            <person name="Nishi S."/>
            <person name="Hori S."/>
            <person name="Arai W."/>
            <person name="Tsubouchi T."/>
            <person name="Morono Y."/>
            <person name="Uchiyama I."/>
            <person name="Ito T."/>
            <person name="Fujiyama A."/>
            <person name="Inagaki F."/>
            <person name="Takami H."/>
        </authorList>
    </citation>
    <scope>NUCLEOTIDE SEQUENCE</scope>
    <source>
        <strain evidence="1">Expedition CK06-06</strain>
    </source>
</reference>
<comment type="caution">
    <text evidence="1">The sequence shown here is derived from an EMBL/GenBank/DDBJ whole genome shotgun (WGS) entry which is preliminary data.</text>
</comment>
<organism evidence="1">
    <name type="scientific">marine sediment metagenome</name>
    <dbReference type="NCBI Taxonomy" id="412755"/>
    <lineage>
        <taxon>unclassified sequences</taxon>
        <taxon>metagenomes</taxon>
        <taxon>ecological metagenomes</taxon>
    </lineage>
</organism>
<sequence length="30" mass="3445">DKYVQANEAARIAYVTAKEQANREFEEATK</sequence>
<dbReference type="AlphaFoldDB" id="X1R5V1"/>
<accession>X1R5V1</accession>
<gene>
    <name evidence="1" type="ORF">S12H4_18419</name>
</gene>
<dbReference type="EMBL" id="BARW01009094">
    <property type="protein sequence ID" value="GAI76122.1"/>
    <property type="molecule type" value="Genomic_DNA"/>
</dbReference>